<dbReference type="PROSITE" id="PS51178">
    <property type="entry name" value="PASTA"/>
    <property type="match status" value="4"/>
</dbReference>
<dbReference type="SMART" id="SM00220">
    <property type="entry name" value="S_TKc"/>
    <property type="match status" value="1"/>
</dbReference>
<dbReference type="EC" id="2.7.11.1" evidence="1"/>
<evidence type="ECO:0000256" key="6">
    <source>
        <dbReference type="ARBA" id="ARBA00022840"/>
    </source>
</evidence>
<gene>
    <name evidence="13" type="ORF">CCO02nite_04580</name>
</gene>
<comment type="catalytic activity">
    <reaction evidence="7">
        <text>L-threonyl-[protein] + ATP = O-phospho-L-threonyl-[protein] + ADP + H(+)</text>
        <dbReference type="Rhea" id="RHEA:46608"/>
        <dbReference type="Rhea" id="RHEA-COMP:11060"/>
        <dbReference type="Rhea" id="RHEA-COMP:11605"/>
        <dbReference type="ChEBI" id="CHEBI:15378"/>
        <dbReference type="ChEBI" id="CHEBI:30013"/>
        <dbReference type="ChEBI" id="CHEBI:30616"/>
        <dbReference type="ChEBI" id="CHEBI:61977"/>
        <dbReference type="ChEBI" id="CHEBI:456216"/>
        <dbReference type="EC" id="2.7.11.1"/>
    </reaction>
</comment>
<dbReference type="InterPro" id="IPR008271">
    <property type="entry name" value="Ser/Thr_kinase_AS"/>
</dbReference>
<dbReference type="PROSITE" id="PS50011">
    <property type="entry name" value="PROTEIN_KINASE_DOM"/>
    <property type="match status" value="1"/>
</dbReference>
<dbReference type="NCBIfam" id="NF033483">
    <property type="entry name" value="PknB_PASTA_kin"/>
    <property type="match status" value="1"/>
</dbReference>
<dbReference type="AlphaFoldDB" id="A0A511J728"/>
<dbReference type="GO" id="GO:0005524">
    <property type="term" value="F:ATP binding"/>
    <property type="evidence" value="ECO:0007669"/>
    <property type="project" value="UniProtKB-KW"/>
</dbReference>
<keyword evidence="6" id="KW-0067">ATP-binding</keyword>
<dbReference type="Gene3D" id="3.30.200.20">
    <property type="entry name" value="Phosphorylase Kinase, domain 1"/>
    <property type="match status" value="1"/>
</dbReference>
<dbReference type="PANTHER" id="PTHR43289:SF34">
    <property type="entry name" value="SERINE_THREONINE-PROTEIN KINASE YBDM-RELATED"/>
    <property type="match status" value="1"/>
</dbReference>
<evidence type="ECO:0000259" key="11">
    <source>
        <dbReference type="PROSITE" id="PS50011"/>
    </source>
</evidence>
<keyword evidence="10" id="KW-0812">Transmembrane</keyword>
<evidence type="ECO:0000256" key="9">
    <source>
        <dbReference type="SAM" id="MobiDB-lite"/>
    </source>
</evidence>
<dbReference type="Pfam" id="PF03793">
    <property type="entry name" value="PASTA"/>
    <property type="match status" value="4"/>
</dbReference>
<comment type="catalytic activity">
    <reaction evidence="8">
        <text>L-seryl-[protein] + ATP = O-phospho-L-seryl-[protein] + ADP + H(+)</text>
        <dbReference type="Rhea" id="RHEA:17989"/>
        <dbReference type="Rhea" id="RHEA-COMP:9863"/>
        <dbReference type="Rhea" id="RHEA-COMP:11604"/>
        <dbReference type="ChEBI" id="CHEBI:15378"/>
        <dbReference type="ChEBI" id="CHEBI:29999"/>
        <dbReference type="ChEBI" id="CHEBI:30616"/>
        <dbReference type="ChEBI" id="CHEBI:83421"/>
        <dbReference type="ChEBI" id="CHEBI:456216"/>
        <dbReference type="EC" id="2.7.11.1"/>
    </reaction>
</comment>
<feature type="domain" description="PASTA" evidence="12">
    <location>
        <begin position="394"/>
        <end position="461"/>
    </location>
</feature>
<feature type="domain" description="Protein kinase" evidence="11">
    <location>
        <begin position="18"/>
        <end position="277"/>
    </location>
</feature>
<dbReference type="FunFam" id="1.10.510.10:FF:000021">
    <property type="entry name" value="Serine/threonine protein kinase"/>
    <property type="match status" value="1"/>
</dbReference>
<dbReference type="GO" id="GO:0004674">
    <property type="term" value="F:protein serine/threonine kinase activity"/>
    <property type="evidence" value="ECO:0007669"/>
    <property type="project" value="UniProtKB-KW"/>
</dbReference>
<evidence type="ECO:0000256" key="5">
    <source>
        <dbReference type="ARBA" id="ARBA00022777"/>
    </source>
</evidence>
<evidence type="ECO:0000256" key="7">
    <source>
        <dbReference type="ARBA" id="ARBA00047899"/>
    </source>
</evidence>
<evidence type="ECO:0000256" key="1">
    <source>
        <dbReference type="ARBA" id="ARBA00012513"/>
    </source>
</evidence>
<keyword evidence="5 13" id="KW-0418">Kinase</keyword>
<sequence length="667" mass="69727">MATTLTDPLLGRLVDGRYEVVSRIARGGMATVYLAIDRRLDREVALKVMHPHLAEGTSGADFVARFRREARTAARLTHPGLVNVLDQGVDGETSYLTMEYVDGVNLRRRIGEQGALTVGDALQVTEAVLDALATAHRAGLVHRDVKPENVLIASDERVKLADFGLARAVTEVTATTTGTVLGTVAYLAPELVVRGASDARTDVYACGILLYEMLTGRQPYTGETPIQVAFQHVNSDLPAPSDLVDWLPVEIDDLVRALAARDPDDRPVDAGAAHALLRRTRAVLDAATLERRADVAPVIALPAATDPKETELDSDATDTDGDEPDDAATERLAAGGSRPGGGSTVALPIGAAKPVPPPPPAPPSRRRRVVAWTLALVLVAALLGIGAWWYATSGPGAFTTIPTVVGDTQEAATAELEDADLVATPTEDFSSTVAKGSVIGTDPPAGERVRRGSTVDLVVSKGPDFVAVPDGVVGQMQKDAETALTKAGLKVEYAPQVYDDNAGLGVVIGAVLPDGSDAEAGAQAVRGDTVKLTVSKGPAPVKVTSVVGATLEEATDELDKIGLKVTSSEAYSDTVKAGVIISQDPVSGADAHRGDTVTLVVSKGPELVTMPNVFQMGYDEAKKKLEALGLKVDRKDSWGGFIGTVVDQSVPADTQVPKGTTVTLTVV</sequence>
<name>A0A511J728_9CELL</name>
<evidence type="ECO:0000259" key="12">
    <source>
        <dbReference type="PROSITE" id="PS51178"/>
    </source>
</evidence>
<dbReference type="GO" id="GO:0045717">
    <property type="term" value="P:negative regulation of fatty acid biosynthetic process"/>
    <property type="evidence" value="ECO:0007669"/>
    <property type="project" value="UniProtKB-ARBA"/>
</dbReference>
<organism evidence="13 14">
    <name type="scientific">Cellulomonas composti</name>
    <dbReference type="NCBI Taxonomy" id="266130"/>
    <lineage>
        <taxon>Bacteria</taxon>
        <taxon>Bacillati</taxon>
        <taxon>Actinomycetota</taxon>
        <taxon>Actinomycetes</taxon>
        <taxon>Micrococcales</taxon>
        <taxon>Cellulomonadaceae</taxon>
        <taxon>Cellulomonas</taxon>
    </lineage>
</organism>
<feature type="domain" description="PASTA" evidence="12">
    <location>
        <begin position="462"/>
        <end position="536"/>
    </location>
</feature>
<dbReference type="SMART" id="SM00740">
    <property type="entry name" value="PASTA"/>
    <property type="match status" value="4"/>
</dbReference>
<dbReference type="SUPFAM" id="SSF56112">
    <property type="entry name" value="Protein kinase-like (PK-like)"/>
    <property type="match status" value="1"/>
</dbReference>
<evidence type="ECO:0000313" key="13">
    <source>
        <dbReference type="EMBL" id="GEL93800.1"/>
    </source>
</evidence>
<dbReference type="Pfam" id="PF00069">
    <property type="entry name" value="Pkinase"/>
    <property type="match status" value="1"/>
</dbReference>
<evidence type="ECO:0000256" key="8">
    <source>
        <dbReference type="ARBA" id="ARBA00048679"/>
    </source>
</evidence>
<feature type="compositionally biased region" description="Pro residues" evidence="9">
    <location>
        <begin position="354"/>
        <end position="363"/>
    </location>
</feature>
<evidence type="ECO:0000313" key="14">
    <source>
        <dbReference type="Proteomes" id="UP000321720"/>
    </source>
</evidence>
<dbReference type="Gene3D" id="3.30.10.20">
    <property type="match status" value="4"/>
</dbReference>
<feature type="region of interest" description="Disordered" evidence="9">
    <location>
        <begin position="300"/>
        <end position="365"/>
    </location>
</feature>
<keyword evidence="2 13" id="KW-0723">Serine/threonine-protein kinase</keyword>
<evidence type="ECO:0000256" key="3">
    <source>
        <dbReference type="ARBA" id="ARBA00022679"/>
    </source>
</evidence>
<evidence type="ECO:0000256" key="2">
    <source>
        <dbReference type="ARBA" id="ARBA00022527"/>
    </source>
</evidence>
<feature type="domain" description="PASTA" evidence="12">
    <location>
        <begin position="537"/>
        <end position="603"/>
    </location>
</feature>
<dbReference type="PROSITE" id="PS00108">
    <property type="entry name" value="PROTEIN_KINASE_ST"/>
    <property type="match status" value="1"/>
</dbReference>
<dbReference type="SUPFAM" id="SSF54184">
    <property type="entry name" value="Penicillin-binding protein 2x (pbp-2x), c-terminal domain"/>
    <property type="match status" value="1"/>
</dbReference>
<dbReference type="PANTHER" id="PTHR43289">
    <property type="entry name" value="MITOGEN-ACTIVATED PROTEIN KINASE KINASE KINASE 20-RELATED"/>
    <property type="match status" value="1"/>
</dbReference>
<evidence type="ECO:0000256" key="4">
    <source>
        <dbReference type="ARBA" id="ARBA00022741"/>
    </source>
</evidence>
<dbReference type="InterPro" id="IPR005543">
    <property type="entry name" value="PASTA_dom"/>
</dbReference>
<dbReference type="CDD" id="cd14014">
    <property type="entry name" value="STKc_PknB_like"/>
    <property type="match status" value="1"/>
</dbReference>
<keyword evidence="3" id="KW-0808">Transferase</keyword>
<dbReference type="Proteomes" id="UP000321720">
    <property type="component" value="Unassembled WGS sequence"/>
</dbReference>
<protein>
    <recommendedName>
        <fullName evidence="1">non-specific serine/threonine protein kinase</fullName>
        <ecNumber evidence="1">2.7.11.1</ecNumber>
    </recommendedName>
</protein>
<dbReference type="OrthoDB" id="9762169at2"/>
<keyword evidence="10" id="KW-1133">Transmembrane helix</keyword>
<comment type="caution">
    <text evidence="13">The sequence shown here is derived from an EMBL/GenBank/DDBJ whole genome shotgun (WGS) entry which is preliminary data.</text>
</comment>
<dbReference type="InterPro" id="IPR000719">
    <property type="entry name" value="Prot_kinase_dom"/>
</dbReference>
<keyword evidence="10" id="KW-0472">Membrane</keyword>
<keyword evidence="14" id="KW-1185">Reference proteome</keyword>
<reference evidence="13 14" key="1">
    <citation type="submission" date="2019-07" db="EMBL/GenBank/DDBJ databases">
        <title>Whole genome shotgun sequence of Cellulomonas composti NBRC 100758.</title>
        <authorList>
            <person name="Hosoyama A."/>
            <person name="Uohara A."/>
            <person name="Ohji S."/>
            <person name="Ichikawa N."/>
        </authorList>
    </citation>
    <scope>NUCLEOTIDE SEQUENCE [LARGE SCALE GENOMIC DNA]</scope>
    <source>
        <strain evidence="13 14">NBRC 100758</strain>
    </source>
</reference>
<dbReference type="Gene3D" id="1.10.510.10">
    <property type="entry name" value="Transferase(Phosphotransferase) domain 1"/>
    <property type="match status" value="1"/>
</dbReference>
<dbReference type="FunFam" id="3.30.200.20:FF:000035">
    <property type="entry name" value="Serine/threonine protein kinase Stk1"/>
    <property type="match status" value="1"/>
</dbReference>
<keyword evidence="4" id="KW-0547">Nucleotide-binding</keyword>
<dbReference type="EMBL" id="BJWG01000001">
    <property type="protein sequence ID" value="GEL93800.1"/>
    <property type="molecule type" value="Genomic_DNA"/>
</dbReference>
<accession>A0A511J728</accession>
<evidence type="ECO:0000256" key="10">
    <source>
        <dbReference type="SAM" id="Phobius"/>
    </source>
</evidence>
<feature type="compositionally biased region" description="Acidic residues" evidence="9">
    <location>
        <begin position="312"/>
        <end position="327"/>
    </location>
</feature>
<proteinExistence type="predicted"/>
<feature type="transmembrane region" description="Helical" evidence="10">
    <location>
        <begin position="369"/>
        <end position="391"/>
    </location>
</feature>
<dbReference type="CDD" id="cd06577">
    <property type="entry name" value="PASTA_pknB"/>
    <property type="match status" value="4"/>
</dbReference>
<feature type="domain" description="PASTA" evidence="12">
    <location>
        <begin position="604"/>
        <end position="667"/>
    </location>
</feature>
<dbReference type="RefSeq" id="WP_146841378.1">
    <property type="nucleotide sequence ID" value="NZ_BJWG01000001.1"/>
</dbReference>
<dbReference type="InterPro" id="IPR011009">
    <property type="entry name" value="Kinase-like_dom_sf"/>
</dbReference>